<evidence type="ECO:0000256" key="1">
    <source>
        <dbReference type="ARBA" id="ARBA00023235"/>
    </source>
</evidence>
<dbReference type="InterPro" id="IPR029045">
    <property type="entry name" value="ClpP/crotonase-like_dom_sf"/>
</dbReference>
<dbReference type="GO" id="GO:0004300">
    <property type="term" value="F:enoyl-CoA hydratase activity"/>
    <property type="evidence" value="ECO:0007669"/>
    <property type="project" value="UniProtKB-EC"/>
</dbReference>
<evidence type="ECO:0000256" key="13">
    <source>
        <dbReference type="ARBA" id="ARBA00036570"/>
    </source>
</evidence>
<proteinExistence type="inferred from homology"/>
<dbReference type="GO" id="GO:0003857">
    <property type="term" value="F:(3S)-3-hydroxyacyl-CoA dehydrogenase (NAD+) activity"/>
    <property type="evidence" value="ECO:0007669"/>
    <property type="project" value="UniProtKB-EC"/>
</dbReference>
<dbReference type="GO" id="GO:0005777">
    <property type="term" value="C:peroxisome"/>
    <property type="evidence" value="ECO:0007669"/>
    <property type="project" value="TreeGrafter"/>
</dbReference>
<evidence type="ECO:0000256" key="9">
    <source>
        <dbReference type="ARBA" id="ARBA00036336"/>
    </source>
</evidence>
<comment type="similarity">
    <text evidence="16">In the C-terminal section; belongs to the 3-hydroxyacyl-CoA dehydrogenase family.</text>
</comment>
<comment type="catalytic activity">
    <reaction evidence="6">
        <text>a 4-saturated-(3S)-3-hydroxyacyl-CoA = a (3E)-enoyl-CoA + H2O</text>
        <dbReference type="Rhea" id="RHEA:20724"/>
        <dbReference type="ChEBI" id="CHEBI:15377"/>
        <dbReference type="ChEBI" id="CHEBI:58521"/>
        <dbReference type="ChEBI" id="CHEBI:137480"/>
        <dbReference type="EC" id="4.2.1.17"/>
    </reaction>
    <physiologicalReaction direction="left-to-right" evidence="6">
        <dbReference type="Rhea" id="RHEA:20725"/>
    </physiologicalReaction>
</comment>
<comment type="catalytic activity">
    <reaction evidence="15">
        <text>(2E)-hexadecenedioyl-CoA + H2O = (3S)-hydroxyhexadecanedioyl-CoA</text>
        <dbReference type="Rhea" id="RHEA:40259"/>
        <dbReference type="ChEBI" id="CHEBI:15377"/>
        <dbReference type="ChEBI" id="CHEBI:77075"/>
        <dbReference type="ChEBI" id="CHEBI:77080"/>
    </reaction>
    <physiologicalReaction direction="left-to-right" evidence="15">
        <dbReference type="Rhea" id="RHEA:40260"/>
    </physiologicalReaction>
</comment>
<dbReference type="Gene3D" id="3.90.226.10">
    <property type="entry name" value="2-enoyl-CoA Hydratase, Chain A, domain 1"/>
    <property type="match status" value="1"/>
</dbReference>
<evidence type="ECO:0000313" key="22">
    <source>
        <dbReference type="Proteomes" id="UP000193380"/>
    </source>
</evidence>
<organism evidence="21 22">
    <name type="scientific">Oncorhynchus mykiss</name>
    <name type="common">Rainbow trout</name>
    <name type="synonym">Salmo gairdneri</name>
    <dbReference type="NCBI Taxonomy" id="8022"/>
    <lineage>
        <taxon>Eukaryota</taxon>
        <taxon>Metazoa</taxon>
        <taxon>Chordata</taxon>
        <taxon>Craniata</taxon>
        <taxon>Vertebrata</taxon>
        <taxon>Euteleostomi</taxon>
        <taxon>Actinopterygii</taxon>
        <taxon>Neopterygii</taxon>
        <taxon>Teleostei</taxon>
        <taxon>Protacanthopterygii</taxon>
        <taxon>Salmoniformes</taxon>
        <taxon>Salmonidae</taxon>
        <taxon>Salmoninae</taxon>
        <taxon>Oncorhynchus</taxon>
    </lineage>
</organism>
<evidence type="ECO:0000313" key="21">
    <source>
        <dbReference type="EMBL" id="CDQ92554.1"/>
    </source>
</evidence>
<keyword evidence="3" id="KW-0511">Multifunctional enzyme</keyword>
<comment type="catalytic activity">
    <reaction evidence="4">
        <text>(3S)-hydroxydecanoyl-CoA = (2E)-decenoyl-CoA + H2O</text>
        <dbReference type="Rhea" id="RHEA:31191"/>
        <dbReference type="ChEBI" id="CHEBI:15377"/>
        <dbReference type="ChEBI" id="CHEBI:61406"/>
        <dbReference type="ChEBI" id="CHEBI:62616"/>
    </reaction>
    <physiologicalReaction direction="right-to-left" evidence="4">
        <dbReference type="Rhea" id="RHEA:31193"/>
    </physiologicalReaction>
</comment>
<dbReference type="PaxDb" id="8022-A0A060YSV3"/>
<dbReference type="InterPro" id="IPR001753">
    <property type="entry name" value="Enoyl-CoA_hydra/iso"/>
</dbReference>
<evidence type="ECO:0000256" key="20">
    <source>
        <dbReference type="ARBA" id="ARBA00049448"/>
    </source>
</evidence>
<dbReference type="STRING" id="8022.A0A060YSV3"/>
<gene>
    <name evidence="21" type="ORF">GSONMT00035157001</name>
</gene>
<evidence type="ECO:0000256" key="6">
    <source>
        <dbReference type="ARBA" id="ARBA00035909"/>
    </source>
</evidence>
<comment type="catalytic activity">
    <reaction evidence="14">
        <text>(3E)-decenoyl-CoA = (2E)-decenoyl-CoA</text>
        <dbReference type="Rhea" id="RHEA:45752"/>
        <dbReference type="ChEBI" id="CHEBI:61406"/>
        <dbReference type="ChEBI" id="CHEBI:84793"/>
    </reaction>
    <physiologicalReaction direction="left-to-right" evidence="14">
        <dbReference type="Rhea" id="RHEA:45753"/>
    </physiologicalReaction>
</comment>
<dbReference type="PANTHER" id="PTHR23309:SF49">
    <property type="entry name" value="PEROXISOMAL BIFUNCTIONAL ENZYME"/>
    <property type="match status" value="1"/>
</dbReference>
<evidence type="ECO:0000256" key="3">
    <source>
        <dbReference type="ARBA" id="ARBA00023268"/>
    </source>
</evidence>
<evidence type="ECO:0000256" key="11">
    <source>
        <dbReference type="ARBA" id="ARBA00036370"/>
    </source>
</evidence>
<evidence type="ECO:0000256" key="19">
    <source>
        <dbReference type="ARBA" id="ARBA00048911"/>
    </source>
</evidence>
<comment type="catalytic activity">
    <reaction evidence="19">
        <text>a (3S)-3-hydroxyacyl-CoA + NAD(+) = a 3-oxoacyl-CoA + NADH + H(+)</text>
        <dbReference type="Rhea" id="RHEA:22432"/>
        <dbReference type="ChEBI" id="CHEBI:15378"/>
        <dbReference type="ChEBI" id="CHEBI:57318"/>
        <dbReference type="ChEBI" id="CHEBI:57540"/>
        <dbReference type="ChEBI" id="CHEBI:57945"/>
        <dbReference type="ChEBI" id="CHEBI:90726"/>
        <dbReference type="EC" id="1.1.1.35"/>
    </reaction>
    <physiologicalReaction direction="left-to-right" evidence="19">
        <dbReference type="Rhea" id="RHEA:22433"/>
    </physiologicalReaction>
</comment>
<evidence type="ECO:0000256" key="14">
    <source>
        <dbReference type="ARBA" id="ARBA00036656"/>
    </source>
</evidence>
<dbReference type="Pfam" id="PF00378">
    <property type="entry name" value="ECH_1"/>
    <property type="match status" value="1"/>
</dbReference>
<comment type="catalytic activity">
    <reaction evidence="13">
        <text>(3E,5Z)-tetradecadienoyl-CoA = (2E,5Z)-tetradecadienoyl-CoA</text>
        <dbReference type="Rhea" id="RHEA:47464"/>
        <dbReference type="ChEBI" id="CHEBI:71586"/>
        <dbReference type="ChEBI" id="CHEBI:87701"/>
    </reaction>
    <physiologicalReaction direction="right-to-left" evidence="13">
        <dbReference type="Rhea" id="RHEA:47466"/>
    </physiologicalReaction>
</comment>
<dbReference type="GO" id="GO:0006635">
    <property type="term" value="P:fatty acid beta-oxidation"/>
    <property type="evidence" value="ECO:0007669"/>
    <property type="project" value="TreeGrafter"/>
</dbReference>
<reference evidence="21" key="1">
    <citation type="journal article" date="2014" name="Nat. Commun.">
        <title>The rainbow trout genome provides novel insights into evolution after whole-genome duplication in vertebrates.</title>
        <authorList>
            <person name="Berthelot C."/>
            <person name="Brunet F."/>
            <person name="Chalopin D."/>
            <person name="Juanchich A."/>
            <person name="Bernard M."/>
            <person name="Noel B."/>
            <person name="Bento P."/>
            <person name="Da Silva C."/>
            <person name="Labadie K."/>
            <person name="Alberti A."/>
            <person name="Aury J.M."/>
            <person name="Louis A."/>
            <person name="Dehais P."/>
            <person name="Bardou P."/>
            <person name="Montfort J."/>
            <person name="Klopp C."/>
            <person name="Cabau C."/>
            <person name="Gaspin C."/>
            <person name="Thorgaard G.H."/>
            <person name="Boussaha M."/>
            <person name="Quillet E."/>
            <person name="Guyomard R."/>
            <person name="Galiana D."/>
            <person name="Bobe J."/>
            <person name="Volff J.N."/>
            <person name="Genet C."/>
            <person name="Wincker P."/>
            <person name="Jaillon O."/>
            <person name="Roest Crollius H."/>
            <person name="Guiguen Y."/>
        </authorList>
    </citation>
    <scope>NUCLEOTIDE SEQUENCE [LARGE SCALE GENOMIC DNA]</scope>
</reference>
<evidence type="ECO:0000256" key="2">
    <source>
        <dbReference type="ARBA" id="ARBA00023239"/>
    </source>
</evidence>
<dbReference type="EMBL" id="FR913442">
    <property type="protein sequence ID" value="CDQ92554.1"/>
    <property type="molecule type" value="Genomic_DNA"/>
</dbReference>
<dbReference type="Proteomes" id="UP000193380">
    <property type="component" value="Unassembled WGS sequence"/>
</dbReference>
<keyword evidence="1" id="KW-0413">Isomerase</keyword>
<dbReference type="SUPFAM" id="SSF52096">
    <property type="entry name" value="ClpP/crotonase"/>
    <property type="match status" value="1"/>
</dbReference>
<comment type="catalytic activity">
    <reaction evidence="9">
        <text>(3Z)-hexenoyl-CoA = (2E)-hexenoyl-CoA</text>
        <dbReference type="Rhea" id="RHEA:45748"/>
        <dbReference type="ChEBI" id="CHEBI:62077"/>
        <dbReference type="ChEBI" id="CHEBI:85415"/>
    </reaction>
    <physiologicalReaction direction="left-to-right" evidence="9">
        <dbReference type="Rhea" id="RHEA:45749"/>
    </physiologicalReaction>
</comment>
<evidence type="ECO:0000256" key="17">
    <source>
        <dbReference type="ARBA" id="ARBA00039632"/>
    </source>
</evidence>
<sequence length="192" mass="19824">MAMYSRLPGSVALITLQNPPVNALSAAVRQGIVDTVQRALKDPKVTSVVICGQNGKFCGGADIREFAGPMLGPPLVPMIHAIEAVDKPVAAAIEGVALGGGLELALGCHYRIAHSKALLGLPEVTLGLLPGAGGSQRLPRLIGLTAALDLITTGRHISAAEALKLGILDQVTDNNVVDQAVEFVRRVAGRSC</sequence>
<comment type="catalytic activity">
    <reaction evidence="8">
        <text>a (3Z)-enoyl-CoA = a 4-saturated (2E)-enoyl-CoA</text>
        <dbReference type="Rhea" id="RHEA:45900"/>
        <dbReference type="ChEBI" id="CHEBI:85097"/>
        <dbReference type="ChEBI" id="CHEBI:85489"/>
        <dbReference type="EC" id="5.3.3.8"/>
    </reaction>
    <physiologicalReaction direction="left-to-right" evidence="8">
        <dbReference type="Rhea" id="RHEA:45901"/>
    </physiologicalReaction>
</comment>
<dbReference type="PANTHER" id="PTHR23309">
    <property type="entry name" value="3-HYDROXYACYL-COA DEHYROGENASE"/>
    <property type="match status" value="1"/>
</dbReference>
<dbReference type="GO" id="GO:0004165">
    <property type="term" value="F:delta(3)-delta(2)-enoyl-CoA isomerase activity"/>
    <property type="evidence" value="ECO:0007669"/>
    <property type="project" value="UniProtKB-EC"/>
</dbReference>
<accession>A0A060YSV3</accession>
<evidence type="ECO:0000256" key="18">
    <source>
        <dbReference type="ARBA" id="ARBA00042031"/>
    </source>
</evidence>
<evidence type="ECO:0000256" key="8">
    <source>
        <dbReference type="ARBA" id="ARBA00035959"/>
    </source>
</evidence>
<dbReference type="AlphaFoldDB" id="A0A060YSV3"/>
<evidence type="ECO:0000256" key="4">
    <source>
        <dbReference type="ARBA" id="ARBA00035760"/>
    </source>
</evidence>
<evidence type="ECO:0000256" key="12">
    <source>
        <dbReference type="ARBA" id="ARBA00036472"/>
    </source>
</evidence>
<dbReference type="CDD" id="cd06558">
    <property type="entry name" value="crotonase-like"/>
    <property type="match status" value="1"/>
</dbReference>
<comment type="catalytic activity">
    <reaction evidence="11">
        <text>(3S)-hydroxyhexanoyl-CoA = (2E)-hexenoyl-CoA + H2O</text>
        <dbReference type="Rhea" id="RHEA:30547"/>
        <dbReference type="ChEBI" id="CHEBI:15377"/>
        <dbReference type="ChEBI" id="CHEBI:62075"/>
        <dbReference type="ChEBI" id="CHEBI:62077"/>
    </reaction>
    <physiologicalReaction direction="right-to-left" evidence="11">
        <dbReference type="Rhea" id="RHEA:30549"/>
    </physiologicalReaction>
</comment>
<comment type="catalytic activity">
    <reaction evidence="10">
        <text>(3E)-hexenoyl-CoA = (2E)-hexenoyl-CoA</text>
        <dbReference type="Rhea" id="RHEA:45736"/>
        <dbReference type="ChEBI" id="CHEBI:62077"/>
        <dbReference type="ChEBI" id="CHEBI:84790"/>
    </reaction>
    <physiologicalReaction direction="left-to-right" evidence="10">
        <dbReference type="Rhea" id="RHEA:45737"/>
    </physiologicalReaction>
</comment>
<evidence type="ECO:0000256" key="16">
    <source>
        <dbReference type="ARBA" id="ARBA00038365"/>
    </source>
</evidence>
<reference evidence="21" key="2">
    <citation type="submission" date="2014-03" db="EMBL/GenBank/DDBJ databases">
        <authorList>
            <person name="Genoscope - CEA"/>
        </authorList>
    </citation>
    <scope>NUCLEOTIDE SEQUENCE</scope>
</reference>
<evidence type="ECO:0000256" key="7">
    <source>
        <dbReference type="ARBA" id="ARBA00035949"/>
    </source>
</evidence>
<evidence type="ECO:0000256" key="15">
    <source>
        <dbReference type="ARBA" id="ARBA00036989"/>
    </source>
</evidence>
<name>A0A060YSV3_ONCMY</name>
<protein>
    <recommendedName>
        <fullName evidence="17">Peroxisomal bifunctional enzyme</fullName>
    </recommendedName>
    <alternativeName>
        <fullName evidence="18">Multifunctional enzyme 1</fullName>
    </alternativeName>
</protein>
<comment type="catalytic activity">
    <reaction evidence="7">
        <text>a (3E)-enoyl-CoA = a 4-saturated (2E)-enoyl-CoA</text>
        <dbReference type="Rhea" id="RHEA:45228"/>
        <dbReference type="ChEBI" id="CHEBI:58521"/>
        <dbReference type="ChEBI" id="CHEBI:85097"/>
        <dbReference type="EC" id="5.3.3.8"/>
    </reaction>
    <physiologicalReaction direction="left-to-right" evidence="7">
        <dbReference type="Rhea" id="RHEA:45229"/>
    </physiologicalReaction>
</comment>
<keyword evidence="2" id="KW-0456">Lyase</keyword>
<evidence type="ECO:0000256" key="5">
    <source>
        <dbReference type="ARBA" id="ARBA00035863"/>
    </source>
</evidence>
<comment type="catalytic activity">
    <reaction evidence="12">
        <text>(2S,3S)-3-hydroxy-2-methylbutanoyl-CoA = (2E)-2-methylbut-2-enoyl-CoA + H2O</text>
        <dbReference type="Rhea" id="RHEA:31119"/>
        <dbReference type="ChEBI" id="CHEBI:15377"/>
        <dbReference type="ChEBI" id="CHEBI:57312"/>
        <dbReference type="ChEBI" id="CHEBI:57337"/>
    </reaction>
    <physiologicalReaction direction="right-to-left" evidence="12">
        <dbReference type="Rhea" id="RHEA:31121"/>
    </physiologicalReaction>
</comment>
<comment type="catalytic activity">
    <reaction evidence="20">
        <text>(3S)-hydroxyhexadecanedioyl-CoA + NAD(+) = 3-oxohexadecanedioyl-CoA + NADH + H(+)</text>
        <dbReference type="Rhea" id="RHEA:40267"/>
        <dbReference type="ChEBI" id="CHEBI:15378"/>
        <dbReference type="ChEBI" id="CHEBI:57540"/>
        <dbReference type="ChEBI" id="CHEBI:57945"/>
        <dbReference type="ChEBI" id="CHEBI:77080"/>
        <dbReference type="ChEBI" id="CHEBI:77081"/>
    </reaction>
    <physiologicalReaction direction="left-to-right" evidence="20">
        <dbReference type="Rhea" id="RHEA:40268"/>
    </physiologicalReaction>
</comment>
<comment type="catalytic activity">
    <reaction evidence="5">
        <text>(3E,5Z)-octadienoyl-CoA = (2E,5Z)-octadienoyl-CoA</text>
        <dbReference type="Rhea" id="RHEA:49932"/>
        <dbReference type="ChEBI" id="CHEBI:85108"/>
        <dbReference type="ChEBI" id="CHEBI:131990"/>
    </reaction>
    <physiologicalReaction direction="right-to-left" evidence="5">
        <dbReference type="Rhea" id="RHEA:49934"/>
    </physiologicalReaction>
</comment>
<evidence type="ECO:0000256" key="10">
    <source>
        <dbReference type="ARBA" id="ARBA00036353"/>
    </source>
</evidence>